<dbReference type="PANTHER" id="PTHR15722:SF7">
    <property type="entry name" value="INTRAFLAGELLAR TRANSPORT PROTEIN 140 HOMOLOG"/>
    <property type="match status" value="1"/>
</dbReference>
<organism evidence="11 12">
    <name type="scientific">Dendroctonus ponderosae</name>
    <name type="common">Mountain pine beetle</name>
    <dbReference type="NCBI Taxonomy" id="77166"/>
    <lineage>
        <taxon>Eukaryota</taxon>
        <taxon>Metazoa</taxon>
        <taxon>Ecdysozoa</taxon>
        <taxon>Arthropoda</taxon>
        <taxon>Hexapoda</taxon>
        <taxon>Insecta</taxon>
        <taxon>Pterygota</taxon>
        <taxon>Neoptera</taxon>
        <taxon>Endopterygota</taxon>
        <taxon>Coleoptera</taxon>
        <taxon>Polyphaga</taxon>
        <taxon>Cucujiformia</taxon>
        <taxon>Curculionidae</taxon>
        <taxon>Scolytinae</taxon>
        <taxon>Dendroctonus</taxon>
    </lineage>
</organism>
<evidence type="ECO:0000256" key="4">
    <source>
        <dbReference type="ARBA" id="ARBA00022803"/>
    </source>
</evidence>
<evidence type="ECO:0000256" key="6">
    <source>
        <dbReference type="ARBA" id="ARBA00023273"/>
    </source>
</evidence>
<dbReference type="InterPro" id="IPR056168">
    <property type="entry name" value="TPR_IF140/IFT172/WDR19"/>
</dbReference>
<evidence type="ECO:0008006" key="13">
    <source>
        <dbReference type="Google" id="ProtNLM"/>
    </source>
</evidence>
<dbReference type="SMART" id="SM00320">
    <property type="entry name" value="WD40"/>
    <property type="match status" value="3"/>
</dbReference>
<feature type="domain" description="IF140 C-terminal TPR" evidence="9">
    <location>
        <begin position="1318"/>
        <end position="1445"/>
    </location>
</feature>
<dbReference type="GO" id="GO:0030991">
    <property type="term" value="C:intraciliary transport particle A"/>
    <property type="evidence" value="ECO:0007669"/>
    <property type="project" value="TreeGrafter"/>
</dbReference>
<reference evidence="12" key="1">
    <citation type="journal article" date="2013" name="Genome Biol.">
        <title>Draft genome of the mountain pine beetle, Dendroctonus ponderosae Hopkins, a major forest pest.</title>
        <authorList>
            <person name="Keeling C.I."/>
            <person name="Yuen M.M."/>
            <person name="Liao N.Y."/>
            <person name="Docking T.R."/>
            <person name="Chan S.K."/>
            <person name="Taylor G.A."/>
            <person name="Palmquist D.L."/>
            <person name="Jackman S.D."/>
            <person name="Nguyen A."/>
            <person name="Li M."/>
            <person name="Henderson H."/>
            <person name="Janes J.K."/>
            <person name="Zhao Y."/>
            <person name="Pandoh P."/>
            <person name="Moore R."/>
            <person name="Sperling F.A."/>
            <person name="Huber D.P."/>
            <person name="Birol I."/>
            <person name="Jones S.J."/>
            <person name="Bohlmann J."/>
        </authorList>
    </citation>
    <scope>NUCLEOTIDE SEQUENCE</scope>
</reference>
<dbReference type="InterPro" id="IPR001680">
    <property type="entry name" value="WD40_rpt"/>
</dbReference>
<dbReference type="InterPro" id="IPR056156">
    <property type="entry name" value="TPR_IF140_C"/>
</dbReference>
<sequence>MTLYMENAVKFPETGSISINAVWHPNVSLLAAAGFSQDKGGYIIIFDELGETIKDVNYPVHRSYQVTGLVWHPERTILVCGWENGDLKVWNGTDRDFITAVGPQKSPITLLEFSEKGGRLVSCDSTGSIVGWRIDVKGETSMMFHLDLNNESITHLTFRLSIRTQTDFDVEGLAKAAVNGDENALDMFSNWRPKTTARKFRIQDGSDNFCFFIATQQGSIYYVNSNGSCSEVLNTEGAALSYVVYQANKDALVIMMEGLTVGHFSVDRQGHLTEIAKVKLSGRVQTRTVSSQGLTWAGNSSLAILTGDLTVRIWDLETNDNYVLPTSMKLYVNDDKAPSVTEIFTCISYCKLNQTLCAGTNIGRIYFWTKIQNAALENAEDQWELNNINNIGGTIKQLKWGLFMMRLPLLSVNCVTSIYIMKEQSVCSAFCQKIWATQKTTNQIWIESKHGNQLLDLESQVSDMAISEDYIVFSNGRHISVYNITWKSEGKLDAKGSVITLNNWEIDIKNTAVIFLGNNNCDFSVAFSSRFQSENEGIIIHKKTIITLSPVKVTLYTANGSIISHITSAASEGDCIGLDLTNSYLTIGTMEGYLKIYDISDNQPKLITPVKSLMDSIEDFGEVIQAKTNSKGNKVAFTLAAANLIPDGKLYIWDMETDDIMKYDFRKHDGMENSDFSDTLELEFNELNTDDESDVAFDEICKNRIPLSLYWCEEDARLLICDAKKIKKSNSKIPQPQLAKNAKPLAEEDQIIVTMFVLPNNKIKIHDVKAVEADTRLLGLSIPHIVTLQKLSIFREVMSDFTGLEECSRNTKEAVIDFSYHLSLGNMDAAFKSIKLVQSQGVWSSLARMCVKTKRLDVASVCLGHMGNAKAARALRLAINDESLQLEAKIAVLAIQLGMLDEAEQLYTQCERFDLLNSLLRCRNKMETAHSLAESKDRINLRNTEHAWARKLEKNGEFKQAAIRYEKAGTHRSDIPRMLSDHPQQLQIYMTKTKDKEMLKWWGQYIESQGDMNSALKIYASAGDIYSQVRVLCFLGEESKAAELAKSNSDKAALYHMARYFETTGQIEEAVSFYNKATAYSNAVRLAKENNLTSQLWNLGLTVSSRDKIEIAKYFEEQNNLENAVVLYHRGGMLHKALDLAFKTQQFEILQEIATQLDADSDPALIDKCAQYFIAKEQFDKAVDLWAIAKKYQTAIQVCIDHNVRLTEDLTEKLTPEKDTVDEGLRVNVLQILAESLMLQGDYHLATKKFTQSGDKVKAMKALLKSGDTDKIIFFTGISRQKEIYIMAANYLQTLDWQNQPEILRNIITFYSKGKAQDLLANFYVACAQVEIDEFQNYEKALGALTEASRCLHKITNPIDPSQIQRAMDIVQQRFAMVKKFVDIRKLFERGDTQAGMTQCKQLLMLNGSDLDISVRRGDIYGLMIHHCVKLGNFTEAKQLVVELREFLANEGLKIPLTYYVGKEVIEALAKGLDVPVTTFAPAAAPKAKVDNSEDLVDEVLEG</sequence>
<proteinExistence type="predicted"/>
<feature type="domain" description="IF140/IFT172/WDR19 TPR" evidence="10">
    <location>
        <begin position="825"/>
        <end position="1310"/>
    </location>
</feature>
<evidence type="ECO:0000313" key="12">
    <source>
        <dbReference type="Proteomes" id="UP000019118"/>
    </source>
</evidence>
<evidence type="ECO:0000259" key="9">
    <source>
        <dbReference type="Pfam" id="PF24760"/>
    </source>
</evidence>
<dbReference type="GO" id="GO:0005930">
    <property type="term" value="C:axoneme"/>
    <property type="evidence" value="ECO:0007669"/>
    <property type="project" value="TreeGrafter"/>
</dbReference>
<evidence type="ECO:0000259" key="8">
    <source>
        <dbReference type="Pfam" id="PF23385"/>
    </source>
</evidence>
<dbReference type="Gene3D" id="1.25.40.470">
    <property type="match status" value="2"/>
</dbReference>
<keyword evidence="3" id="KW-0677">Repeat</keyword>
<dbReference type="Proteomes" id="UP000019118">
    <property type="component" value="Unassembled WGS sequence"/>
</dbReference>
<evidence type="ECO:0000259" key="10">
    <source>
        <dbReference type="Pfam" id="PF24762"/>
    </source>
</evidence>
<dbReference type="InterPro" id="IPR036322">
    <property type="entry name" value="WD40_repeat_dom_sf"/>
</dbReference>
<dbReference type="SUPFAM" id="SSF50978">
    <property type="entry name" value="WD40 repeat-like"/>
    <property type="match status" value="1"/>
</dbReference>
<dbReference type="GO" id="GO:0036064">
    <property type="term" value="C:ciliary basal body"/>
    <property type="evidence" value="ECO:0007669"/>
    <property type="project" value="TreeGrafter"/>
</dbReference>
<evidence type="ECO:0000313" key="11">
    <source>
        <dbReference type="EnsemblMetazoa" id="XP_019758665.1"/>
    </source>
</evidence>
<dbReference type="InterPro" id="IPR056154">
    <property type="entry name" value="Beta-prop_IFT140_1st"/>
</dbReference>
<name>A0AAR5PC66_DENPD</name>
<dbReference type="PANTHER" id="PTHR15722">
    <property type="entry name" value="IFT140/172-RELATED"/>
    <property type="match status" value="1"/>
</dbReference>
<evidence type="ECO:0000256" key="1">
    <source>
        <dbReference type="ARBA" id="ARBA00004138"/>
    </source>
</evidence>
<keyword evidence="2" id="KW-0853">WD repeat</keyword>
<dbReference type="SUPFAM" id="SSF48452">
    <property type="entry name" value="TPR-like"/>
    <property type="match status" value="2"/>
</dbReference>
<keyword evidence="6" id="KW-0966">Cell projection</keyword>
<keyword evidence="5" id="KW-0969">Cilium</keyword>
<accession>A0AAR5PC66</accession>
<dbReference type="GO" id="GO:0035721">
    <property type="term" value="P:intraciliary retrograde transport"/>
    <property type="evidence" value="ECO:0007669"/>
    <property type="project" value="TreeGrafter"/>
</dbReference>
<dbReference type="Pfam" id="PF24762">
    <property type="entry name" value="TPR_IF140-IFT172"/>
    <property type="match status" value="1"/>
</dbReference>
<dbReference type="InterPro" id="IPR015943">
    <property type="entry name" value="WD40/YVTN_repeat-like_dom_sf"/>
</dbReference>
<feature type="domain" description="IFT140 second beta-propeller" evidence="8">
    <location>
        <begin position="433"/>
        <end position="790"/>
    </location>
</feature>
<reference evidence="11" key="2">
    <citation type="submission" date="2024-08" db="UniProtKB">
        <authorList>
            <consortium name="EnsemblMetazoa"/>
        </authorList>
    </citation>
    <scope>IDENTIFICATION</scope>
</reference>
<evidence type="ECO:0000256" key="3">
    <source>
        <dbReference type="ARBA" id="ARBA00022737"/>
    </source>
</evidence>
<evidence type="ECO:0000259" key="7">
    <source>
        <dbReference type="Pfam" id="PF23383"/>
    </source>
</evidence>
<evidence type="ECO:0000256" key="2">
    <source>
        <dbReference type="ARBA" id="ARBA00022574"/>
    </source>
</evidence>
<dbReference type="InterPro" id="IPR011990">
    <property type="entry name" value="TPR-like_helical_dom_sf"/>
</dbReference>
<dbReference type="Pfam" id="PF23383">
    <property type="entry name" value="Beta-prop_IFT140_1st"/>
    <property type="match status" value="1"/>
</dbReference>
<dbReference type="FunFam" id="1.25.40.470:FF:000015">
    <property type="entry name" value="Intraflagellar transport particle protein 140"/>
    <property type="match status" value="1"/>
</dbReference>
<dbReference type="Pfam" id="PF23385">
    <property type="entry name" value="Beta-prop_IFT140_2nd"/>
    <property type="match status" value="1"/>
</dbReference>
<dbReference type="Gene3D" id="2.130.10.10">
    <property type="entry name" value="YVTN repeat-like/Quinoprotein amine dehydrogenase"/>
    <property type="match status" value="2"/>
</dbReference>
<dbReference type="FunFam" id="1.25.40.470:FF:000018">
    <property type="entry name" value="Reduced mechanoreceptor potential A"/>
    <property type="match status" value="1"/>
</dbReference>
<dbReference type="InterPro" id="IPR056155">
    <property type="entry name" value="Beta-prop_IFT140_2nd"/>
</dbReference>
<keyword evidence="12" id="KW-1185">Reference proteome</keyword>
<comment type="subcellular location">
    <subcellularLocation>
        <location evidence="1">Cell projection</location>
        <location evidence="1">Cilium</location>
    </subcellularLocation>
</comment>
<dbReference type="EnsemblMetazoa" id="XM_019903106.1">
    <property type="protein sequence ID" value="XP_019758665.1"/>
    <property type="gene ID" value="LOC109536751"/>
</dbReference>
<dbReference type="Pfam" id="PF24760">
    <property type="entry name" value="TPR_IF140_C"/>
    <property type="match status" value="1"/>
</dbReference>
<feature type="domain" description="IFT140 first beta-propeller" evidence="7">
    <location>
        <begin position="3"/>
        <end position="424"/>
    </location>
</feature>
<keyword evidence="4" id="KW-0802">TPR repeat</keyword>
<evidence type="ECO:0000256" key="5">
    <source>
        <dbReference type="ARBA" id="ARBA00023069"/>
    </source>
</evidence>
<protein>
    <recommendedName>
        <fullName evidence="13">Anaphase-promoting complex subunit 4 WD40 domain-containing protein</fullName>
    </recommendedName>
</protein>